<evidence type="ECO:0000256" key="3">
    <source>
        <dbReference type="ARBA" id="ARBA00023163"/>
    </source>
</evidence>
<dbReference type="Gene3D" id="3.40.50.2300">
    <property type="match status" value="2"/>
</dbReference>
<gene>
    <name evidence="5" type="ORF">C1I64_12765</name>
</gene>
<dbReference type="CDD" id="cd01392">
    <property type="entry name" value="HTH_LacI"/>
    <property type="match status" value="1"/>
</dbReference>
<dbReference type="PANTHER" id="PTHR30146:SF109">
    <property type="entry name" value="HTH-TYPE TRANSCRIPTIONAL REGULATOR GALS"/>
    <property type="match status" value="1"/>
</dbReference>
<dbReference type="GO" id="GO:0000976">
    <property type="term" value="F:transcription cis-regulatory region binding"/>
    <property type="evidence" value="ECO:0007669"/>
    <property type="project" value="TreeGrafter"/>
</dbReference>
<accession>A0A3Q9UTI7</accession>
<dbReference type="PANTHER" id="PTHR30146">
    <property type="entry name" value="LACI-RELATED TRANSCRIPTIONAL REPRESSOR"/>
    <property type="match status" value="1"/>
</dbReference>
<dbReference type="RefSeq" id="WP_127887452.1">
    <property type="nucleotide sequence ID" value="NZ_CP028137.1"/>
</dbReference>
<dbReference type="Pfam" id="PF13377">
    <property type="entry name" value="Peripla_BP_3"/>
    <property type="match status" value="1"/>
</dbReference>
<dbReference type="InterPro" id="IPR046335">
    <property type="entry name" value="LacI/GalR-like_sensor"/>
</dbReference>
<dbReference type="PROSITE" id="PS50932">
    <property type="entry name" value="HTH_LACI_2"/>
    <property type="match status" value="1"/>
</dbReference>
<dbReference type="Pfam" id="PF00356">
    <property type="entry name" value="LacI"/>
    <property type="match status" value="1"/>
</dbReference>
<evidence type="ECO:0000256" key="1">
    <source>
        <dbReference type="ARBA" id="ARBA00023015"/>
    </source>
</evidence>
<feature type="domain" description="HTH lacI-type" evidence="4">
    <location>
        <begin position="4"/>
        <end position="58"/>
    </location>
</feature>
<keyword evidence="2" id="KW-0238">DNA-binding</keyword>
<dbReference type="Proteomes" id="UP000285317">
    <property type="component" value="Chromosome"/>
</dbReference>
<evidence type="ECO:0000256" key="2">
    <source>
        <dbReference type="ARBA" id="ARBA00023125"/>
    </source>
</evidence>
<dbReference type="KEGG" id="rfs:C1I64_12765"/>
<dbReference type="SMART" id="SM00354">
    <property type="entry name" value="HTH_LACI"/>
    <property type="match status" value="1"/>
</dbReference>
<sequence length="333" mass="35406">MAEPTLVDVARIAGVSRATAARVLAGRTNVDAGMTAAVERAAKQLGYEANGAARMLRGGRAGSIALIVAFEDLDRLPGTILTAVLKGAAASLHAQGVQPVLLPADYDDRGRVARLLRTRAVDGAIVILQNEMTQVTQELADSPAPIAWVGRPRVALADDALVIDADNYGGGRLAARVLAESGRRRLGIITGPHDMKPARERLRGWRDELEHLGIDYAPLAHGAFTVESGVTAMVRLLQRYPDLDGIFASSDLMAHGAIHVLRAAGRRVPTDVSVVGFDDVVIATTTDPPITTIRQPLAEMGRIAAETVVAVLQGREVDRQRILPVSLVQRESA</sequence>
<dbReference type="PROSITE" id="PS00356">
    <property type="entry name" value="HTH_LACI_1"/>
    <property type="match status" value="1"/>
</dbReference>
<evidence type="ECO:0000313" key="6">
    <source>
        <dbReference type="Proteomes" id="UP000285317"/>
    </source>
</evidence>
<keyword evidence="3" id="KW-0804">Transcription</keyword>
<dbReference type="CDD" id="cd06267">
    <property type="entry name" value="PBP1_LacI_sugar_binding-like"/>
    <property type="match status" value="1"/>
</dbReference>
<organism evidence="5 6">
    <name type="scientific">Rathayibacter festucae DSM 15932</name>
    <dbReference type="NCBI Taxonomy" id="1328866"/>
    <lineage>
        <taxon>Bacteria</taxon>
        <taxon>Bacillati</taxon>
        <taxon>Actinomycetota</taxon>
        <taxon>Actinomycetes</taxon>
        <taxon>Micrococcales</taxon>
        <taxon>Microbacteriaceae</taxon>
        <taxon>Rathayibacter</taxon>
    </lineage>
</organism>
<evidence type="ECO:0000259" key="4">
    <source>
        <dbReference type="PROSITE" id="PS50932"/>
    </source>
</evidence>
<dbReference type="SUPFAM" id="SSF47413">
    <property type="entry name" value="lambda repressor-like DNA-binding domains"/>
    <property type="match status" value="1"/>
</dbReference>
<dbReference type="EMBL" id="CP028137">
    <property type="protein sequence ID" value="AZZ52825.1"/>
    <property type="molecule type" value="Genomic_DNA"/>
</dbReference>
<dbReference type="Gene3D" id="1.10.260.40">
    <property type="entry name" value="lambda repressor-like DNA-binding domains"/>
    <property type="match status" value="1"/>
</dbReference>
<dbReference type="AlphaFoldDB" id="A0A3Q9UTI7"/>
<protein>
    <submittedName>
        <fullName evidence="5">LacI family transcriptional regulator</fullName>
    </submittedName>
</protein>
<keyword evidence="1" id="KW-0805">Transcription regulation</keyword>
<name>A0A3Q9UTI7_9MICO</name>
<proteinExistence type="predicted"/>
<dbReference type="InterPro" id="IPR010982">
    <property type="entry name" value="Lambda_DNA-bd_dom_sf"/>
</dbReference>
<dbReference type="InterPro" id="IPR028082">
    <property type="entry name" value="Peripla_BP_I"/>
</dbReference>
<evidence type="ECO:0000313" key="5">
    <source>
        <dbReference type="EMBL" id="AZZ52825.1"/>
    </source>
</evidence>
<dbReference type="SUPFAM" id="SSF53822">
    <property type="entry name" value="Periplasmic binding protein-like I"/>
    <property type="match status" value="1"/>
</dbReference>
<dbReference type="InterPro" id="IPR000843">
    <property type="entry name" value="HTH_LacI"/>
</dbReference>
<reference evidence="5 6" key="1">
    <citation type="submission" date="2018-03" db="EMBL/GenBank/DDBJ databases">
        <title>Bacteriophage NCPPB3778 and a type I-E CRISPR drive the evolution of the US Biological Select Agent, Rathayibacter toxicus.</title>
        <authorList>
            <person name="Davis E.W.II."/>
            <person name="Tabima J.F."/>
            <person name="Weisberg A.J."/>
            <person name="Dantas Lopes L."/>
            <person name="Wiseman M.S."/>
            <person name="Wiseman M.S."/>
            <person name="Pupko T."/>
            <person name="Belcher M.S."/>
            <person name="Sechler A.J."/>
            <person name="Tancos M.A."/>
            <person name="Schroeder B.K."/>
            <person name="Murray T.D."/>
            <person name="Luster D.G."/>
            <person name="Schneider W.L."/>
            <person name="Rogers E."/>
            <person name="Andreote F.D."/>
            <person name="Grunwald N.J."/>
            <person name="Putnam M.L."/>
            <person name="Chang J.H."/>
        </authorList>
    </citation>
    <scope>NUCLEOTIDE SEQUENCE [LARGE SCALE GENOMIC DNA]</scope>
    <source>
        <strain evidence="5 6">DSM 15932</strain>
    </source>
</reference>
<dbReference type="GO" id="GO:0003700">
    <property type="term" value="F:DNA-binding transcription factor activity"/>
    <property type="evidence" value="ECO:0007669"/>
    <property type="project" value="TreeGrafter"/>
</dbReference>